<dbReference type="InterPro" id="IPR010998">
    <property type="entry name" value="Integrase_recombinase_N"/>
</dbReference>
<dbReference type="Proteomes" id="UP000319004">
    <property type="component" value="Chromosome"/>
</dbReference>
<dbReference type="Gene3D" id="1.10.443.10">
    <property type="entry name" value="Intergrase catalytic core"/>
    <property type="match status" value="1"/>
</dbReference>
<evidence type="ECO:0000313" key="10">
    <source>
        <dbReference type="Proteomes" id="UP000319004"/>
    </source>
</evidence>
<proteinExistence type="predicted"/>
<dbReference type="GO" id="GO:0006310">
    <property type="term" value="P:DNA recombination"/>
    <property type="evidence" value="ECO:0007669"/>
    <property type="project" value="UniProtKB-KW"/>
</dbReference>
<dbReference type="PROSITE" id="PS51898">
    <property type="entry name" value="TYR_RECOMBINASE"/>
    <property type="match status" value="1"/>
</dbReference>
<dbReference type="KEGG" id="snep:Enr13x_23940"/>
<keyword evidence="1" id="KW-0159">Chromosome partition</keyword>
<evidence type="ECO:0000313" key="9">
    <source>
        <dbReference type="EMBL" id="QDV42546.1"/>
    </source>
</evidence>
<dbReference type="PANTHER" id="PTHR30349:SF81">
    <property type="entry name" value="TYROSINE RECOMBINASE XERC"/>
    <property type="match status" value="1"/>
</dbReference>
<keyword evidence="10" id="KW-1185">Reference proteome</keyword>
<keyword evidence="3 5" id="KW-0238">DNA-binding</keyword>
<protein>
    <submittedName>
        <fullName evidence="9">Tyrosine recombinase XerD</fullName>
    </submittedName>
</protein>
<dbReference type="AlphaFoldDB" id="A0A518HNX6"/>
<dbReference type="InterPro" id="IPR011010">
    <property type="entry name" value="DNA_brk_join_enz"/>
</dbReference>
<evidence type="ECO:0000256" key="2">
    <source>
        <dbReference type="ARBA" id="ARBA00022908"/>
    </source>
</evidence>
<evidence type="ECO:0000256" key="5">
    <source>
        <dbReference type="PROSITE-ProRule" id="PRU01248"/>
    </source>
</evidence>
<keyword evidence="2" id="KW-0229">DNA integration</keyword>
<reference evidence="9 10" key="1">
    <citation type="submission" date="2019-03" db="EMBL/GenBank/DDBJ databases">
        <title>Deep-cultivation of Planctomycetes and their phenomic and genomic characterization uncovers novel biology.</title>
        <authorList>
            <person name="Wiegand S."/>
            <person name="Jogler M."/>
            <person name="Boedeker C."/>
            <person name="Pinto D."/>
            <person name="Vollmers J."/>
            <person name="Rivas-Marin E."/>
            <person name="Kohn T."/>
            <person name="Peeters S.H."/>
            <person name="Heuer A."/>
            <person name="Rast P."/>
            <person name="Oberbeckmann S."/>
            <person name="Bunk B."/>
            <person name="Jeske O."/>
            <person name="Meyerdierks A."/>
            <person name="Storesund J.E."/>
            <person name="Kallscheuer N."/>
            <person name="Luecker S."/>
            <person name="Lage O.M."/>
            <person name="Pohl T."/>
            <person name="Merkel B.J."/>
            <person name="Hornburger P."/>
            <person name="Mueller R.-W."/>
            <person name="Bruemmer F."/>
            <person name="Labrenz M."/>
            <person name="Spormann A.M."/>
            <person name="Op den Camp H."/>
            <person name="Overmann J."/>
            <person name="Amann R."/>
            <person name="Jetten M.S.M."/>
            <person name="Mascher T."/>
            <person name="Medema M.H."/>
            <person name="Devos D.P."/>
            <person name="Kaster A.-K."/>
            <person name="Ovreas L."/>
            <person name="Rohde M."/>
            <person name="Galperin M.Y."/>
            <person name="Jogler C."/>
        </authorList>
    </citation>
    <scope>NUCLEOTIDE SEQUENCE [LARGE SCALE GENOMIC DNA]</scope>
    <source>
        <strain evidence="9 10">Enr13</strain>
    </source>
</reference>
<evidence type="ECO:0000259" key="8">
    <source>
        <dbReference type="PROSITE" id="PS51900"/>
    </source>
</evidence>
<dbReference type="InterPro" id="IPR013762">
    <property type="entry name" value="Integrase-like_cat_sf"/>
</dbReference>
<accession>A0A518HNX6</accession>
<feature type="domain" description="Core-binding (CB)" evidence="8">
    <location>
        <begin position="5"/>
        <end position="97"/>
    </location>
</feature>
<evidence type="ECO:0000256" key="1">
    <source>
        <dbReference type="ARBA" id="ARBA00022829"/>
    </source>
</evidence>
<dbReference type="RefSeq" id="WP_145386150.1">
    <property type="nucleotide sequence ID" value="NZ_CP037423.1"/>
</dbReference>
<feature type="region of interest" description="Disordered" evidence="6">
    <location>
        <begin position="302"/>
        <end position="326"/>
    </location>
</feature>
<dbReference type="GO" id="GO:0007059">
    <property type="term" value="P:chromosome segregation"/>
    <property type="evidence" value="ECO:0007669"/>
    <property type="project" value="UniProtKB-KW"/>
</dbReference>
<dbReference type="Pfam" id="PF00589">
    <property type="entry name" value="Phage_integrase"/>
    <property type="match status" value="1"/>
</dbReference>
<evidence type="ECO:0000256" key="4">
    <source>
        <dbReference type="ARBA" id="ARBA00023172"/>
    </source>
</evidence>
<evidence type="ECO:0000259" key="7">
    <source>
        <dbReference type="PROSITE" id="PS51898"/>
    </source>
</evidence>
<dbReference type="InterPro" id="IPR044068">
    <property type="entry name" value="CB"/>
</dbReference>
<dbReference type="GO" id="GO:0015074">
    <property type="term" value="P:DNA integration"/>
    <property type="evidence" value="ECO:0007669"/>
    <property type="project" value="UniProtKB-KW"/>
</dbReference>
<dbReference type="Gene3D" id="1.10.150.130">
    <property type="match status" value="1"/>
</dbReference>
<feature type="domain" description="Tyr recombinase" evidence="7">
    <location>
        <begin position="119"/>
        <end position="302"/>
    </location>
</feature>
<evidence type="ECO:0000256" key="6">
    <source>
        <dbReference type="SAM" id="MobiDB-lite"/>
    </source>
</evidence>
<organism evidence="9 10">
    <name type="scientific">Stieleria neptunia</name>
    <dbReference type="NCBI Taxonomy" id="2527979"/>
    <lineage>
        <taxon>Bacteria</taxon>
        <taxon>Pseudomonadati</taxon>
        <taxon>Planctomycetota</taxon>
        <taxon>Planctomycetia</taxon>
        <taxon>Pirellulales</taxon>
        <taxon>Pirellulaceae</taxon>
        <taxon>Stieleria</taxon>
    </lineage>
</organism>
<dbReference type="InterPro" id="IPR050090">
    <property type="entry name" value="Tyrosine_recombinase_XerCD"/>
</dbReference>
<gene>
    <name evidence="9" type="primary">xerD_4</name>
    <name evidence="9" type="ORF">Enr13x_23940</name>
</gene>
<dbReference type="SUPFAM" id="SSF56349">
    <property type="entry name" value="DNA breaking-rejoining enzymes"/>
    <property type="match status" value="1"/>
</dbReference>
<evidence type="ECO:0000256" key="3">
    <source>
        <dbReference type="ARBA" id="ARBA00023125"/>
    </source>
</evidence>
<sequence>MSIVPAPTVLLSRYFSHLKMNNWSATTISRRDYVLNKFIIWSSERGIESVTEITPESLAAYRRWLYHYRNERTGKSLKFCTQASYLSTVGHWLAWLTEQGWIDSDPSTGIELPKEEQRLPSSHLTIDEIETLLSSVDLTTPTGLRDRAMMELFYATGMRRAELIALKLDDINHESGLAMIRQGKGRKDRVVPTGKRALGWLMKYLHDGRPALLDEDTDVIFLTSRGNAFHPVTLSQLVRSYLTAAGITKPGSCHMLRHTTATLMLEGGADLRSIQTLLGHEQLNTTQIYTHVSIKRLREVHDKTHPGAKDRPPQSDPNKPGDKPTE</sequence>
<dbReference type="EMBL" id="CP037423">
    <property type="protein sequence ID" value="QDV42546.1"/>
    <property type="molecule type" value="Genomic_DNA"/>
</dbReference>
<dbReference type="PROSITE" id="PS51900">
    <property type="entry name" value="CB"/>
    <property type="match status" value="1"/>
</dbReference>
<dbReference type="PANTHER" id="PTHR30349">
    <property type="entry name" value="PHAGE INTEGRASE-RELATED"/>
    <property type="match status" value="1"/>
</dbReference>
<dbReference type="InterPro" id="IPR002104">
    <property type="entry name" value="Integrase_catalytic"/>
</dbReference>
<dbReference type="GO" id="GO:0003677">
    <property type="term" value="F:DNA binding"/>
    <property type="evidence" value="ECO:0007669"/>
    <property type="project" value="UniProtKB-UniRule"/>
</dbReference>
<dbReference type="CDD" id="cd00798">
    <property type="entry name" value="INT_XerDC_C"/>
    <property type="match status" value="1"/>
</dbReference>
<name>A0A518HNX6_9BACT</name>
<dbReference type="OrthoDB" id="240200at2"/>
<keyword evidence="4" id="KW-0233">DNA recombination</keyword>